<dbReference type="PANTHER" id="PTHR12741">
    <property type="entry name" value="LYST-INTERACTING PROTEIN LIP5 DOPAMINE RESPONSIVE PROTEIN DRG-1"/>
    <property type="match status" value="1"/>
</dbReference>
<comment type="caution">
    <text evidence="2">The sequence shown here is derived from an EMBL/GenBank/DDBJ whole genome shotgun (WGS) entry which is preliminary data.</text>
</comment>
<sequence>YRVSILSWAPALRCTLACHSAMPPAGCWLEGCLGVDWKAWVANTAMWGVILAVKVAFEYYIIAKPLVAPMRALFKHNFPGCSSWPCSHVSWVLAALRALPLCMVCLADTSIIYNA</sequence>
<dbReference type="EMBL" id="BNCQ01000006">
    <property type="protein sequence ID" value="GIL99504.1"/>
    <property type="molecule type" value="Genomic_DNA"/>
</dbReference>
<protein>
    <submittedName>
        <fullName evidence="2">Uncharacterized protein</fullName>
    </submittedName>
</protein>
<feature type="non-terminal residue" evidence="2">
    <location>
        <position position="115"/>
    </location>
</feature>
<dbReference type="PANTHER" id="PTHR12741:SF48">
    <property type="entry name" value="1,3-BETA-GLUCAN SYNTHASE COMPONENT FKS1-RELATED"/>
    <property type="match status" value="1"/>
</dbReference>
<keyword evidence="1" id="KW-1133">Transmembrane helix</keyword>
<dbReference type="Proteomes" id="UP000722791">
    <property type="component" value="Unassembled WGS sequence"/>
</dbReference>
<dbReference type="GO" id="GO:0005886">
    <property type="term" value="C:plasma membrane"/>
    <property type="evidence" value="ECO:0007669"/>
    <property type="project" value="TreeGrafter"/>
</dbReference>
<keyword evidence="1" id="KW-0472">Membrane</keyword>
<feature type="non-terminal residue" evidence="2">
    <location>
        <position position="1"/>
    </location>
</feature>
<accession>A0A8J4DBC3</accession>
<proteinExistence type="predicted"/>
<evidence type="ECO:0000256" key="1">
    <source>
        <dbReference type="SAM" id="Phobius"/>
    </source>
</evidence>
<evidence type="ECO:0000313" key="3">
    <source>
        <dbReference type="Proteomes" id="UP000722791"/>
    </source>
</evidence>
<name>A0A8J4DBC3_9CHLO</name>
<dbReference type="AlphaFoldDB" id="A0A8J4DBC3"/>
<feature type="transmembrane region" description="Helical" evidence="1">
    <location>
        <begin position="44"/>
        <end position="62"/>
    </location>
</feature>
<dbReference type="GO" id="GO:0046527">
    <property type="term" value="F:glucosyltransferase activity"/>
    <property type="evidence" value="ECO:0007669"/>
    <property type="project" value="TreeGrafter"/>
</dbReference>
<organism evidence="2 3">
    <name type="scientific">Volvox reticuliferus</name>
    <dbReference type="NCBI Taxonomy" id="1737510"/>
    <lineage>
        <taxon>Eukaryota</taxon>
        <taxon>Viridiplantae</taxon>
        <taxon>Chlorophyta</taxon>
        <taxon>core chlorophytes</taxon>
        <taxon>Chlorophyceae</taxon>
        <taxon>CS clade</taxon>
        <taxon>Chlamydomonadales</taxon>
        <taxon>Volvocaceae</taxon>
        <taxon>Volvox</taxon>
    </lineage>
</organism>
<evidence type="ECO:0000313" key="2">
    <source>
        <dbReference type="EMBL" id="GIL99504.1"/>
    </source>
</evidence>
<keyword evidence="1" id="KW-0812">Transmembrane</keyword>
<gene>
    <name evidence="2" type="ORF">Vretimale_4657</name>
</gene>
<reference evidence="2" key="1">
    <citation type="journal article" date="2021" name="Proc. Natl. Acad. Sci. U.S.A.">
        <title>Three genomes in the algal genus Volvox reveal the fate of a haploid sex-determining region after a transition to homothallism.</title>
        <authorList>
            <person name="Yamamoto K."/>
            <person name="Hamaji T."/>
            <person name="Kawai-Toyooka H."/>
            <person name="Matsuzaki R."/>
            <person name="Takahashi F."/>
            <person name="Nishimura Y."/>
            <person name="Kawachi M."/>
            <person name="Noguchi H."/>
            <person name="Minakuchi Y."/>
            <person name="Umen J.G."/>
            <person name="Toyoda A."/>
            <person name="Nozaki H."/>
        </authorList>
    </citation>
    <scope>NUCLEOTIDE SEQUENCE</scope>
    <source>
        <strain evidence="2">NIES-3785</strain>
    </source>
</reference>